<evidence type="ECO:0000313" key="3">
    <source>
        <dbReference type="EMBL" id="KAL3101705.1"/>
    </source>
</evidence>
<keyword evidence="2" id="KW-1133">Transmembrane helix</keyword>
<protein>
    <submittedName>
        <fullName evidence="3">Uncharacterized protein</fullName>
    </submittedName>
</protein>
<evidence type="ECO:0000256" key="1">
    <source>
        <dbReference type="SAM" id="MobiDB-lite"/>
    </source>
</evidence>
<gene>
    <name evidence="3" type="ORF">niasHT_028908</name>
</gene>
<comment type="caution">
    <text evidence="3">The sequence shown here is derived from an EMBL/GenBank/DDBJ whole genome shotgun (WGS) entry which is preliminary data.</text>
</comment>
<keyword evidence="2" id="KW-0812">Transmembrane</keyword>
<keyword evidence="4" id="KW-1185">Reference proteome</keyword>
<feature type="compositionally biased region" description="Acidic residues" evidence="1">
    <location>
        <begin position="263"/>
        <end position="279"/>
    </location>
</feature>
<feature type="region of interest" description="Disordered" evidence="1">
    <location>
        <begin position="247"/>
        <end position="301"/>
    </location>
</feature>
<name>A0ABD2KFJ0_9BILA</name>
<dbReference type="AlphaFoldDB" id="A0ABD2KFJ0"/>
<evidence type="ECO:0000256" key="2">
    <source>
        <dbReference type="SAM" id="Phobius"/>
    </source>
</evidence>
<keyword evidence="2" id="KW-0472">Membrane</keyword>
<dbReference type="Proteomes" id="UP001620626">
    <property type="component" value="Unassembled WGS sequence"/>
</dbReference>
<dbReference type="EMBL" id="JBICBT010000767">
    <property type="protein sequence ID" value="KAL3101705.1"/>
    <property type="molecule type" value="Genomic_DNA"/>
</dbReference>
<feature type="transmembrane region" description="Helical" evidence="2">
    <location>
        <begin position="21"/>
        <end position="41"/>
    </location>
</feature>
<evidence type="ECO:0000313" key="4">
    <source>
        <dbReference type="Proteomes" id="UP001620626"/>
    </source>
</evidence>
<proteinExistence type="predicted"/>
<organism evidence="3 4">
    <name type="scientific">Heterodera trifolii</name>
    <dbReference type="NCBI Taxonomy" id="157864"/>
    <lineage>
        <taxon>Eukaryota</taxon>
        <taxon>Metazoa</taxon>
        <taxon>Ecdysozoa</taxon>
        <taxon>Nematoda</taxon>
        <taxon>Chromadorea</taxon>
        <taxon>Rhabditida</taxon>
        <taxon>Tylenchina</taxon>
        <taxon>Tylenchomorpha</taxon>
        <taxon>Tylenchoidea</taxon>
        <taxon>Heteroderidae</taxon>
        <taxon>Heteroderinae</taxon>
        <taxon>Heterodera</taxon>
    </lineage>
</organism>
<reference evidence="3 4" key="1">
    <citation type="submission" date="2024-10" db="EMBL/GenBank/DDBJ databases">
        <authorList>
            <person name="Kim D."/>
        </authorList>
    </citation>
    <scope>NUCLEOTIDE SEQUENCE [LARGE SCALE GENOMIC DNA]</scope>
    <source>
        <strain evidence="3">BH-2024</strain>
    </source>
</reference>
<accession>A0ABD2KFJ0</accession>
<sequence>MDRFLSLASFRCCHYCQIANCSFHRLIISAFFVFCLLLISAHQQCIRSCSTAFRHSLSAILGIPLTHSQVTSSPLPFVVALSPLDMLIRHSPNNVVVQRKTEWICNSIDKFKQCAESCEENRLKLLQMANVDHWAILCRTLFVQPKIFSEFISCQRKLLSDVGRRCRPPNATTDSGEKPKVIGLFCSQMNAYAKCYRRTAQKCTKNATMISRRLSEAIRQSFVRIHQISRGHLLIPAQCHHSVEILASPTDEKEGDGKVPNSPEEDEGREDDYWTEEEENGRQTERQKVKMGRNNGEGNELGKKEMSRAILISFCIIYSLFFI</sequence>